<name>A0AAP0BDM9_9ASPA</name>
<keyword evidence="3" id="KW-1185">Reference proteome</keyword>
<feature type="domain" description="Putative plant transposon protein" evidence="1">
    <location>
        <begin position="57"/>
        <end position="120"/>
    </location>
</feature>
<evidence type="ECO:0000313" key="3">
    <source>
        <dbReference type="Proteomes" id="UP001418222"/>
    </source>
</evidence>
<organism evidence="2 3">
    <name type="scientific">Platanthera zijinensis</name>
    <dbReference type="NCBI Taxonomy" id="2320716"/>
    <lineage>
        <taxon>Eukaryota</taxon>
        <taxon>Viridiplantae</taxon>
        <taxon>Streptophyta</taxon>
        <taxon>Embryophyta</taxon>
        <taxon>Tracheophyta</taxon>
        <taxon>Spermatophyta</taxon>
        <taxon>Magnoliopsida</taxon>
        <taxon>Liliopsida</taxon>
        <taxon>Asparagales</taxon>
        <taxon>Orchidaceae</taxon>
        <taxon>Orchidoideae</taxon>
        <taxon>Orchideae</taxon>
        <taxon>Orchidinae</taxon>
        <taxon>Platanthera</taxon>
    </lineage>
</organism>
<dbReference type="AlphaFoldDB" id="A0AAP0BDM9"/>
<evidence type="ECO:0000313" key="2">
    <source>
        <dbReference type="EMBL" id="KAK8935875.1"/>
    </source>
</evidence>
<proteinExistence type="predicted"/>
<reference evidence="2 3" key="1">
    <citation type="journal article" date="2022" name="Nat. Plants">
        <title>Genomes of leafy and leafless Platanthera orchids illuminate the evolution of mycoheterotrophy.</title>
        <authorList>
            <person name="Li M.H."/>
            <person name="Liu K.W."/>
            <person name="Li Z."/>
            <person name="Lu H.C."/>
            <person name="Ye Q.L."/>
            <person name="Zhang D."/>
            <person name="Wang J.Y."/>
            <person name="Li Y.F."/>
            <person name="Zhong Z.M."/>
            <person name="Liu X."/>
            <person name="Yu X."/>
            <person name="Liu D.K."/>
            <person name="Tu X.D."/>
            <person name="Liu B."/>
            <person name="Hao Y."/>
            <person name="Liao X.Y."/>
            <person name="Jiang Y.T."/>
            <person name="Sun W.H."/>
            <person name="Chen J."/>
            <person name="Chen Y.Q."/>
            <person name="Ai Y."/>
            <person name="Zhai J.W."/>
            <person name="Wu S.S."/>
            <person name="Zhou Z."/>
            <person name="Hsiao Y.Y."/>
            <person name="Wu W.L."/>
            <person name="Chen Y.Y."/>
            <person name="Lin Y.F."/>
            <person name="Hsu J.L."/>
            <person name="Li C.Y."/>
            <person name="Wang Z.W."/>
            <person name="Zhao X."/>
            <person name="Zhong W.Y."/>
            <person name="Ma X.K."/>
            <person name="Ma L."/>
            <person name="Huang J."/>
            <person name="Chen G.Z."/>
            <person name="Huang M.Z."/>
            <person name="Huang L."/>
            <person name="Peng D.H."/>
            <person name="Luo Y.B."/>
            <person name="Zou S.Q."/>
            <person name="Chen S.P."/>
            <person name="Lan S."/>
            <person name="Tsai W.C."/>
            <person name="Van de Peer Y."/>
            <person name="Liu Z.J."/>
        </authorList>
    </citation>
    <scope>NUCLEOTIDE SEQUENCE [LARGE SCALE GENOMIC DNA]</scope>
    <source>
        <strain evidence="2">Lor287</strain>
    </source>
</reference>
<protein>
    <recommendedName>
        <fullName evidence="1">Putative plant transposon protein domain-containing protein</fullName>
    </recommendedName>
</protein>
<sequence length="133" mass="15546">MAPKKGREKVVANKHTRFINEEAKARYELLKAKPIIYERGFQLEVRGWSQAYVRQIEKFGWNSLCHPRTEAVLPWVYEFYANAKFHMDGKIHIRGREVDFSAEGINSYFDLTNLDSDVFESVRTTNHSTSPPH</sequence>
<dbReference type="Proteomes" id="UP001418222">
    <property type="component" value="Unassembled WGS sequence"/>
</dbReference>
<dbReference type="EMBL" id="JBBWWQ010000011">
    <property type="protein sequence ID" value="KAK8935875.1"/>
    <property type="molecule type" value="Genomic_DNA"/>
</dbReference>
<comment type="caution">
    <text evidence="2">The sequence shown here is derived from an EMBL/GenBank/DDBJ whole genome shotgun (WGS) entry which is preliminary data.</text>
</comment>
<evidence type="ECO:0000259" key="1">
    <source>
        <dbReference type="Pfam" id="PF20167"/>
    </source>
</evidence>
<dbReference type="Pfam" id="PF20167">
    <property type="entry name" value="Transposase_32"/>
    <property type="match status" value="1"/>
</dbReference>
<accession>A0AAP0BDM9</accession>
<dbReference type="InterPro" id="IPR046796">
    <property type="entry name" value="Transposase_32_dom"/>
</dbReference>
<gene>
    <name evidence="2" type="ORF">KSP39_PZI013701</name>
</gene>